<dbReference type="Pfam" id="PF00196">
    <property type="entry name" value="GerE"/>
    <property type="match status" value="1"/>
</dbReference>
<evidence type="ECO:0000313" key="9">
    <source>
        <dbReference type="Proteomes" id="UP001185028"/>
    </source>
</evidence>
<evidence type="ECO:0000256" key="5">
    <source>
        <dbReference type="PROSITE-ProRule" id="PRU00169"/>
    </source>
</evidence>
<keyword evidence="9" id="KW-1185">Reference proteome</keyword>
<evidence type="ECO:0000313" key="8">
    <source>
        <dbReference type="EMBL" id="MDR6242361.1"/>
    </source>
</evidence>
<feature type="modified residue" description="4-aspartylphosphate" evidence="5">
    <location>
        <position position="61"/>
    </location>
</feature>
<proteinExistence type="predicted"/>
<dbReference type="GO" id="GO:0003677">
    <property type="term" value="F:DNA binding"/>
    <property type="evidence" value="ECO:0007669"/>
    <property type="project" value="UniProtKB-KW"/>
</dbReference>
<dbReference type="PROSITE" id="PS50110">
    <property type="entry name" value="RESPONSE_REGULATORY"/>
    <property type="match status" value="1"/>
</dbReference>
<evidence type="ECO:0000256" key="3">
    <source>
        <dbReference type="ARBA" id="ARBA00023125"/>
    </source>
</evidence>
<comment type="caution">
    <text evidence="8">The sequence shown here is derived from an EMBL/GenBank/DDBJ whole genome shotgun (WGS) entry which is preliminary data.</text>
</comment>
<keyword evidence="3 8" id="KW-0238">DNA-binding</keyword>
<keyword evidence="4" id="KW-0804">Transcription</keyword>
<dbReference type="SUPFAM" id="SSF46894">
    <property type="entry name" value="C-terminal effector domain of the bipartite response regulators"/>
    <property type="match status" value="1"/>
</dbReference>
<dbReference type="SUPFAM" id="SSF52172">
    <property type="entry name" value="CheY-like"/>
    <property type="match status" value="1"/>
</dbReference>
<sequence length="241" mass="26469">MMNLPQQTIRIILADDQALIRQGIRYILDLQPDMEVVAEASSGDDAVRLAEQHKPDLMLMDIQMPGMTGIEATQAILTAQPDIRIVLLTTFDVQEYVIDGIRAGASGYLLKDIDMGEMIQGIRSICAGGAIYNTTNAGNALVELVGRPMSVYSSESGNHDEAHDPNHAASVHYDGLLEPLTERELEVLQAIAYGKRNFEIADELYVSESTVKTHVHNIIQKLGVKDRTQAAVVAIRQGFVR</sequence>
<reference evidence="8 9" key="1">
    <citation type="submission" date="2023-07" db="EMBL/GenBank/DDBJ databases">
        <title>Genomic Encyclopedia of Type Strains, Phase IV (KMG-IV): sequencing the most valuable type-strain genomes for metagenomic binning, comparative biology and taxonomic classification.</title>
        <authorList>
            <person name="Goeker M."/>
        </authorList>
    </citation>
    <scope>NUCLEOTIDE SEQUENCE [LARGE SCALE GENOMIC DNA]</scope>
    <source>
        <strain evidence="8 9">DSM 22170</strain>
    </source>
</reference>
<evidence type="ECO:0000256" key="1">
    <source>
        <dbReference type="ARBA" id="ARBA00022553"/>
    </source>
</evidence>
<name>A0ABU1IT16_9BACL</name>
<evidence type="ECO:0000259" key="6">
    <source>
        <dbReference type="PROSITE" id="PS50043"/>
    </source>
</evidence>
<dbReference type="SMART" id="SM00421">
    <property type="entry name" value="HTH_LUXR"/>
    <property type="match status" value="1"/>
</dbReference>
<dbReference type="PROSITE" id="PS00622">
    <property type="entry name" value="HTH_LUXR_1"/>
    <property type="match status" value="1"/>
</dbReference>
<dbReference type="EMBL" id="JAVDQH010000001">
    <property type="protein sequence ID" value="MDR6242361.1"/>
    <property type="molecule type" value="Genomic_DNA"/>
</dbReference>
<evidence type="ECO:0000259" key="7">
    <source>
        <dbReference type="PROSITE" id="PS50110"/>
    </source>
</evidence>
<dbReference type="InterPro" id="IPR000792">
    <property type="entry name" value="Tscrpt_reg_LuxR_C"/>
</dbReference>
<feature type="domain" description="Response regulatory" evidence="7">
    <location>
        <begin position="10"/>
        <end position="126"/>
    </location>
</feature>
<evidence type="ECO:0000256" key="2">
    <source>
        <dbReference type="ARBA" id="ARBA00023015"/>
    </source>
</evidence>
<dbReference type="PANTHER" id="PTHR43214:SF24">
    <property type="entry name" value="TRANSCRIPTIONAL REGULATORY PROTEIN NARL-RELATED"/>
    <property type="match status" value="1"/>
</dbReference>
<protein>
    <submittedName>
        <fullName evidence="8">DNA-binding NarL/FixJ family response regulator</fullName>
    </submittedName>
</protein>
<organism evidence="8 9">
    <name type="scientific">Paenibacillus hunanensis</name>
    <dbReference type="NCBI Taxonomy" id="539262"/>
    <lineage>
        <taxon>Bacteria</taxon>
        <taxon>Bacillati</taxon>
        <taxon>Bacillota</taxon>
        <taxon>Bacilli</taxon>
        <taxon>Bacillales</taxon>
        <taxon>Paenibacillaceae</taxon>
        <taxon>Paenibacillus</taxon>
    </lineage>
</organism>
<dbReference type="PANTHER" id="PTHR43214">
    <property type="entry name" value="TWO-COMPONENT RESPONSE REGULATOR"/>
    <property type="match status" value="1"/>
</dbReference>
<accession>A0ABU1IT16</accession>
<dbReference type="InterPro" id="IPR016032">
    <property type="entry name" value="Sig_transdc_resp-reg_C-effctor"/>
</dbReference>
<feature type="domain" description="HTH luxR-type" evidence="6">
    <location>
        <begin position="173"/>
        <end position="238"/>
    </location>
</feature>
<dbReference type="InterPro" id="IPR011006">
    <property type="entry name" value="CheY-like_superfamily"/>
</dbReference>
<dbReference type="InterPro" id="IPR039420">
    <property type="entry name" value="WalR-like"/>
</dbReference>
<keyword evidence="2" id="KW-0805">Transcription regulation</keyword>
<dbReference type="InterPro" id="IPR058245">
    <property type="entry name" value="NreC/VraR/RcsB-like_REC"/>
</dbReference>
<dbReference type="Proteomes" id="UP001185028">
    <property type="component" value="Unassembled WGS sequence"/>
</dbReference>
<evidence type="ECO:0000256" key="4">
    <source>
        <dbReference type="ARBA" id="ARBA00023163"/>
    </source>
</evidence>
<dbReference type="InterPro" id="IPR001789">
    <property type="entry name" value="Sig_transdc_resp-reg_receiver"/>
</dbReference>
<dbReference type="CDD" id="cd06170">
    <property type="entry name" value="LuxR_C_like"/>
    <property type="match status" value="1"/>
</dbReference>
<dbReference type="Pfam" id="PF00072">
    <property type="entry name" value="Response_reg"/>
    <property type="match status" value="1"/>
</dbReference>
<dbReference type="Gene3D" id="3.40.50.2300">
    <property type="match status" value="1"/>
</dbReference>
<dbReference type="CDD" id="cd17535">
    <property type="entry name" value="REC_NarL-like"/>
    <property type="match status" value="1"/>
</dbReference>
<dbReference type="PROSITE" id="PS50043">
    <property type="entry name" value="HTH_LUXR_2"/>
    <property type="match status" value="1"/>
</dbReference>
<dbReference type="PRINTS" id="PR00038">
    <property type="entry name" value="HTHLUXR"/>
</dbReference>
<gene>
    <name evidence="8" type="ORF">JOC58_000245</name>
</gene>
<dbReference type="SMART" id="SM00448">
    <property type="entry name" value="REC"/>
    <property type="match status" value="1"/>
</dbReference>
<keyword evidence="1 5" id="KW-0597">Phosphoprotein</keyword>